<dbReference type="AlphaFoldDB" id="A0A517MLJ0"/>
<sequence length="177" mass="19159">MILVVSASLNPNSRSRLLAQAACERLEKSDRPYELLDLEKDPLPFCDGASAYAHPTSIRATELVTNASAILLAAPVYNFDVNAAAKNLVEITGRAWTGKVVGIMLAAGGQGSYMSAMGLANSLMLDFRCVIVPRFVYTVGDAYEGQQISDENTLVRLDQLLEETLRLSAAVRPPEQI</sequence>
<evidence type="ECO:0000313" key="3">
    <source>
        <dbReference type="Proteomes" id="UP000320672"/>
    </source>
</evidence>
<dbReference type="OrthoDB" id="9814010at2"/>
<protein>
    <submittedName>
        <fullName evidence="2">NAD(P)H-dependent FMN reductase</fullName>
    </submittedName>
</protein>
<feature type="domain" description="NADPH-dependent FMN reductase-like" evidence="1">
    <location>
        <begin position="2"/>
        <end position="141"/>
    </location>
</feature>
<accession>A0A517MLJ0</accession>
<dbReference type="GO" id="GO:0005829">
    <property type="term" value="C:cytosol"/>
    <property type="evidence" value="ECO:0007669"/>
    <property type="project" value="TreeGrafter"/>
</dbReference>
<name>A0A517MLJ0_9BACT</name>
<dbReference type="Gene3D" id="3.40.50.360">
    <property type="match status" value="1"/>
</dbReference>
<dbReference type="Proteomes" id="UP000320672">
    <property type="component" value="Chromosome"/>
</dbReference>
<keyword evidence="3" id="KW-1185">Reference proteome</keyword>
<dbReference type="KEGG" id="rml:FF011L_45390"/>
<dbReference type="InterPro" id="IPR029039">
    <property type="entry name" value="Flavoprotein-like_sf"/>
</dbReference>
<organism evidence="2 3">
    <name type="scientific">Roseimaritima multifibrata</name>
    <dbReference type="NCBI Taxonomy" id="1930274"/>
    <lineage>
        <taxon>Bacteria</taxon>
        <taxon>Pseudomonadati</taxon>
        <taxon>Planctomycetota</taxon>
        <taxon>Planctomycetia</taxon>
        <taxon>Pirellulales</taxon>
        <taxon>Pirellulaceae</taxon>
        <taxon>Roseimaritima</taxon>
    </lineage>
</organism>
<dbReference type="InterPro" id="IPR005025">
    <property type="entry name" value="FMN_Rdtase-like_dom"/>
</dbReference>
<proteinExistence type="predicted"/>
<reference evidence="2 3" key="1">
    <citation type="submission" date="2019-02" db="EMBL/GenBank/DDBJ databases">
        <title>Deep-cultivation of Planctomycetes and their phenomic and genomic characterization uncovers novel biology.</title>
        <authorList>
            <person name="Wiegand S."/>
            <person name="Jogler M."/>
            <person name="Boedeker C."/>
            <person name="Pinto D."/>
            <person name="Vollmers J."/>
            <person name="Rivas-Marin E."/>
            <person name="Kohn T."/>
            <person name="Peeters S.H."/>
            <person name="Heuer A."/>
            <person name="Rast P."/>
            <person name="Oberbeckmann S."/>
            <person name="Bunk B."/>
            <person name="Jeske O."/>
            <person name="Meyerdierks A."/>
            <person name="Storesund J.E."/>
            <person name="Kallscheuer N."/>
            <person name="Luecker S."/>
            <person name="Lage O.M."/>
            <person name="Pohl T."/>
            <person name="Merkel B.J."/>
            <person name="Hornburger P."/>
            <person name="Mueller R.-W."/>
            <person name="Bruemmer F."/>
            <person name="Labrenz M."/>
            <person name="Spormann A.M."/>
            <person name="Op den Camp H."/>
            <person name="Overmann J."/>
            <person name="Amann R."/>
            <person name="Jetten M.S.M."/>
            <person name="Mascher T."/>
            <person name="Medema M.H."/>
            <person name="Devos D.P."/>
            <person name="Kaster A.-K."/>
            <person name="Ovreas L."/>
            <person name="Rohde M."/>
            <person name="Galperin M.Y."/>
            <person name="Jogler C."/>
        </authorList>
    </citation>
    <scope>NUCLEOTIDE SEQUENCE [LARGE SCALE GENOMIC DNA]</scope>
    <source>
        <strain evidence="2 3">FF011L</strain>
    </source>
</reference>
<evidence type="ECO:0000313" key="2">
    <source>
        <dbReference type="EMBL" id="QDS95739.1"/>
    </source>
</evidence>
<dbReference type="PANTHER" id="PTHR30543:SF28">
    <property type="entry name" value="NADPH-DEPENDENT FMN REDUCTASE-LIKE DOMAIN-CONTAINING PROTEIN"/>
    <property type="match status" value="1"/>
</dbReference>
<dbReference type="SUPFAM" id="SSF52218">
    <property type="entry name" value="Flavoproteins"/>
    <property type="match status" value="1"/>
</dbReference>
<dbReference type="GO" id="GO:0016491">
    <property type="term" value="F:oxidoreductase activity"/>
    <property type="evidence" value="ECO:0007669"/>
    <property type="project" value="InterPro"/>
</dbReference>
<dbReference type="InterPro" id="IPR050712">
    <property type="entry name" value="NAD(P)H-dep_reductase"/>
</dbReference>
<dbReference type="PANTHER" id="PTHR30543">
    <property type="entry name" value="CHROMATE REDUCTASE"/>
    <property type="match status" value="1"/>
</dbReference>
<dbReference type="EMBL" id="CP036262">
    <property type="protein sequence ID" value="QDS95739.1"/>
    <property type="molecule type" value="Genomic_DNA"/>
</dbReference>
<dbReference type="RefSeq" id="WP_145353982.1">
    <property type="nucleotide sequence ID" value="NZ_CP036262.1"/>
</dbReference>
<dbReference type="Pfam" id="PF03358">
    <property type="entry name" value="FMN_red"/>
    <property type="match status" value="1"/>
</dbReference>
<gene>
    <name evidence="2" type="ORF">FF011L_45390</name>
</gene>
<dbReference type="GO" id="GO:0010181">
    <property type="term" value="F:FMN binding"/>
    <property type="evidence" value="ECO:0007669"/>
    <property type="project" value="TreeGrafter"/>
</dbReference>
<evidence type="ECO:0000259" key="1">
    <source>
        <dbReference type="Pfam" id="PF03358"/>
    </source>
</evidence>